<dbReference type="AlphaFoldDB" id="A0A0F9HUB3"/>
<dbReference type="EMBL" id="LAZR01023367">
    <property type="protein sequence ID" value="KKL78727.1"/>
    <property type="molecule type" value="Genomic_DNA"/>
</dbReference>
<organism evidence="1">
    <name type="scientific">marine sediment metagenome</name>
    <dbReference type="NCBI Taxonomy" id="412755"/>
    <lineage>
        <taxon>unclassified sequences</taxon>
        <taxon>metagenomes</taxon>
        <taxon>ecological metagenomes</taxon>
    </lineage>
</organism>
<reference evidence="1" key="1">
    <citation type="journal article" date="2015" name="Nature">
        <title>Complex archaea that bridge the gap between prokaryotes and eukaryotes.</title>
        <authorList>
            <person name="Spang A."/>
            <person name="Saw J.H."/>
            <person name="Jorgensen S.L."/>
            <person name="Zaremba-Niedzwiedzka K."/>
            <person name="Martijn J."/>
            <person name="Lind A.E."/>
            <person name="van Eijk R."/>
            <person name="Schleper C."/>
            <person name="Guy L."/>
            <person name="Ettema T.J."/>
        </authorList>
    </citation>
    <scope>NUCLEOTIDE SEQUENCE</scope>
</reference>
<protein>
    <submittedName>
        <fullName evidence="1">Uncharacterized protein</fullName>
    </submittedName>
</protein>
<evidence type="ECO:0000313" key="1">
    <source>
        <dbReference type="EMBL" id="KKL78727.1"/>
    </source>
</evidence>
<comment type="caution">
    <text evidence="1">The sequence shown here is derived from an EMBL/GenBank/DDBJ whole genome shotgun (WGS) entry which is preliminary data.</text>
</comment>
<name>A0A0F9HUB3_9ZZZZ</name>
<feature type="non-terminal residue" evidence="1">
    <location>
        <position position="1"/>
    </location>
</feature>
<sequence>NITSEISANVTKELDDITTTISDADEISIGYQCARQLRNQNATIVYHYNITDFTLTNVSYNYSSVNVSVLETYTYNNNSYLNQTEWKTQ</sequence>
<gene>
    <name evidence="1" type="ORF">LCGC14_2021900</name>
</gene>
<accession>A0A0F9HUB3</accession>
<proteinExistence type="predicted"/>